<keyword evidence="6" id="KW-1185">Reference proteome</keyword>
<dbReference type="CDD" id="cd06532">
    <property type="entry name" value="Glyco_transf_25"/>
    <property type="match status" value="1"/>
</dbReference>
<evidence type="ECO:0000313" key="6">
    <source>
        <dbReference type="Proteomes" id="UP000515733"/>
    </source>
</evidence>
<dbReference type="OrthoDB" id="215285at2"/>
<dbReference type="AlphaFoldDB" id="A0A6S6YRH9"/>
<feature type="domain" description="Glycosyl transferase family 25" evidence="4">
    <location>
        <begin position="6"/>
        <end position="180"/>
    </location>
</feature>
<dbReference type="Pfam" id="PF01755">
    <property type="entry name" value="Glyco_transf_25"/>
    <property type="match status" value="1"/>
</dbReference>
<organism evidence="5 6">
    <name type="scientific">Denitratisoma oestradiolicum</name>
    <dbReference type="NCBI Taxonomy" id="311182"/>
    <lineage>
        <taxon>Bacteria</taxon>
        <taxon>Pseudomonadati</taxon>
        <taxon>Pseudomonadota</taxon>
        <taxon>Betaproteobacteria</taxon>
        <taxon>Nitrosomonadales</taxon>
        <taxon>Sterolibacteriaceae</taxon>
        <taxon>Denitratisoma</taxon>
    </lineage>
</organism>
<gene>
    <name evidence="5" type="ORF">DENOEST_3208</name>
</gene>
<evidence type="ECO:0000256" key="2">
    <source>
        <dbReference type="ARBA" id="ARBA00005222"/>
    </source>
</evidence>
<evidence type="ECO:0000259" key="4">
    <source>
        <dbReference type="Pfam" id="PF01755"/>
    </source>
</evidence>
<accession>A0A6S6YRH9</accession>
<reference evidence="5 6" key="1">
    <citation type="submission" date="2020-03" db="EMBL/GenBank/DDBJ databases">
        <authorList>
            <consortium name="Genoscope - CEA"/>
            <person name="William W."/>
        </authorList>
    </citation>
    <scope>NUCLEOTIDE SEQUENCE [LARGE SCALE GENOMIC DNA]</scope>
    <source>
        <strain evidence="6">DSM 16959</strain>
    </source>
</reference>
<comment type="pathway">
    <text evidence="2">Glycan metabolism; lacto-N-neotetraose biosynthesis.</text>
</comment>
<evidence type="ECO:0000313" key="5">
    <source>
        <dbReference type="EMBL" id="CAB1370362.1"/>
    </source>
</evidence>
<evidence type="ECO:0000256" key="1">
    <source>
        <dbReference type="ARBA" id="ARBA00005068"/>
    </source>
</evidence>
<sequence length="257" mass="28927">MNSTTRIVVINLERSAQRRQLMAAQLDGLGLAHEFFRAVDGRALSEDEVAVCYSPTRAATTGWKELSRGEIGCALSHQGVWQALVDSGDAGWVVLEDDAVLAPEAPAVMAALPSLARDGDVVLLVPGPEQSYAFRQQSLPSGHRLAYVNQLQFLATGYYITPLAARRLLAATRPLWCPIDWWYSSPGLKGVTPIRIVLPAVVRPRPEEQNPSEIGGRETKRARPATRRGWRPGWYESYRRWRIRIKNRYLRRPVRFR</sequence>
<name>A0A6S6YRH9_9PROT</name>
<dbReference type="UniPathway" id="UPA00820"/>
<evidence type="ECO:0000256" key="3">
    <source>
        <dbReference type="ARBA" id="ARBA00022985"/>
    </source>
</evidence>
<comment type="pathway">
    <text evidence="1">Bacterial outer membrane biogenesis; lipooligosaccharide biosynthesis.</text>
</comment>
<dbReference type="RefSeq" id="WP_145771843.1">
    <property type="nucleotide sequence ID" value="NZ_LR778301.1"/>
</dbReference>
<keyword evidence="3" id="KW-0448">Lipopolysaccharide biosynthesis</keyword>
<dbReference type="Proteomes" id="UP000515733">
    <property type="component" value="Chromosome"/>
</dbReference>
<dbReference type="InterPro" id="IPR002654">
    <property type="entry name" value="Glyco_trans_25"/>
</dbReference>
<dbReference type="GO" id="GO:0009103">
    <property type="term" value="P:lipopolysaccharide biosynthetic process"/>
    <property type="evidence" value="ECO:0007669"/>
    <property type="project" value="UniProtKB-KW"/>
</dbReference>
<dbReference type="KEGG" id="doe:DENOEST_3208"/>
<dbReference type="UniPathway" id="UPA00501"/>
<protein>
    <recommendedName>
        <fullName evidence="4">Glycosyl transferase family 25 domain-containing protein</fullName>
    </recommendedName>
</protein>
<proteinExistence type="predicted"/>
<dbReference type="EMBL" id="LR778301">
    <property type="protein sequence ID" value="CAB1370362.1"/>
    <property type="molecule type" value="Genomic_DNA"/>
</dbReference>